<feature type="compositionally biased region" description="Gly residues" evidence="3">
    <location>
        <begin position="108"/>
        <end position="122"/>
    </location>
</feature>
<organism evidence="6 7">
    <name type="scientific">Sporichthya brevicatena</name>
    <dbReference type="NCBI Taxonomy" id="171442"/>
    <lineage>
        <taxon>Bacteria</taxon>
        <taxon>Bacillati</taxon>
        <taxon>Actinomycetota</taxon>
        <taxon>Actinomycetes</taxon>
        <taxon>Sporichthyales</taxon>
        <taxon>Sporichthyaceae</taxon>
        <taxon>Sporichthya</taxon>
    </lineage>
</organism>
<sequence>MRDRVFLSRRKSVVAALLTPLVLASCGHRLDDAELGLGDGVAVTQDGGAAVGAVGDSGAAPAGTGAGAGTSGAAAPGVTAPQTGGGTAGPSQGSTAGTGNAGGSAVAPGGGKSSTAGGGASASGGSSAPCAKTLDPILLGQNGTFSGFLQGSLQGFRPGLAAWAADVNSRGGVQCHPVKLFQVDDGSNPAKTVSNTKDLIENKKVVAMVAAVVPFNITSYRSVVDPAGIPTIGGDNVDSQWGQDPLIYPTGVTLLPGMALAMKASAERTGLKKFAVVYCVEAAPCAQANQQAKNLAEAAGVQIVNQQSISLTQTDYTSNCQTAKNAGAESVLAVFDSSALQRFFRSCAAIGYYPPSATIGLAVGAAAAADPNVRKSTVTVTPVNAPHFNTFTPGVADFVRVMKRYAPGVELDSSSMSAYTAGRLFEAALAKVASEARSGPVTTAMILKGLNSIKNERLDGLVAAPLTFKAGEPHPAQPCAYITVVLANGIADPSKGKASCLAKNLTANGAQSGAASPHQAPASEAKTYLRPAATATRQGRRVA</sequence>
<proteinExistence type="inferred from homology"/>
<dbReference type="PROSITE" id="PS51257">
    <property type="entry name" value="PROKAR_LIPOPROTEIN"/>
    <property type="match status" value="1"/>
</dbReference>
<evidence type="ECO:0000259" key="5">
    <source>
        <dbReference type="Pfam" id="PF13458"/>
    </source>
</evidence>
<dbReference type="SUPFAM" id="SSF53822">
    <property type="entry name" value="Periplasmic binding protein-like I"/>
    <property type="match status" value="1"/>
</dbReference>
<accession>A0ABN1H4D2</accession>
<gene>
    <name evidence="6" type="ORF">GCM10009547_35400</name>
</gene>
<reference evidence="6 7" key="1">
    <citation type="journal article" date="2019" name="Int. J. Syst. Evol. Microbiol.">
        <title>The Global Catalogue of Microorganisms (GCM) 10K type strain sequencing project: providing services to taxonomists for standard genome sequencing and annotation.</title>
        <authorList>
            <consortium name="The Broad Institute Genomics Platform"/>
            <consortium name="The Broad Institute Genome Sequencing Center for Infectious Disease"/>
            <person name="Wu L."/>
            <person name="Ma J."/>
        </authorList>
    </citation>
    <scope>NUCLEOTIDE SEQUENCE [LARGE SCALE GENOMIC DNA]</scope>
    <source>
        <strain evidence="6 7">JCM 10671</strain>
    </source>
</reference>
<feature type="signal peptide" evidence="4">
    <location>
        <begin position="1"/>
        <end position="24"/>
    </location>
</feature>
<evidence type="ECO:0000256" key="3">
    <source>
        <dbReference type="SAM" id="MobiDB-lite"/>
    </source>
</evidence>
<dbReference type="Pfam" id="PF13458">
    <property type="entry name" value="Peripla_BP_6"/>
    <property type="match status" value="1"/>
</dbReference>
<evidence type="ECO:0000256" key="1">
    <source>
        <dbReference type="ARBA" id="ARBA00010062"/>
    </source>
</evidence>
<dbReference type="EMBL" id="BAAAHE010000034">
    <property type="protein sequence ID" value="GAA0628688.1"/>
    <property type="molecule type" value="Genomic_DNA"/>
</dbReference>
<evidence type="ECO:0000313" key="6">
    <source>
        <dbReference type="EMBL" id="GAA0628688.1"/>
    </source>
</evidence>
<feature type="compositionally biased region" description="Low complexity" evidence="3">
    <location>
        <begin position="71"/>
        <end position="82"/>
    </location>
</feature>
<evidence type="ECO:0000256" key="4">
    <source>
        <dbReference type="SAM" id="SignalP"/>
    </source>
</evidence>
<dbReference type="InterPro" id="IPR028081">
    <property type="entry name" value="Leu-bd"/>
</dbReference>
<dbReference type="PANTHER" id="PTHR47235">
    <property type="entry name" value="BLR6548 PROTEIN"/>
    <property type="match status" value="1"/>
</dbReference>
<evidence type="ECO:0000256" key="2">
    <source>
        <dbReference type="ARBA" id="ARBA00022729"/>
    </source>
</evidence>
<name>A0ABN1H4D2_9ACTN</name>
<feature type="chain" id="PRO_5046455059" description="Leucine-binding protein domain-containing protein" evidence="4">
    <location>
        <begin position="25"/>
        <end position="543"/>
    </location>
</feature>
<protein>
    <recommendedName>
        <fullName evidence="5">Leucine-binding protein domain-containing protein</fullName>
    </recommendedName>
</protein>
<keyword evidence="7" id="KW-1185">Reference proteome</keyword>
<comment type="caution">
    <text evidence="6">The sequence shown here is derived from an EMBL/GenBank/DDBJ whole genome shotgun (WGS) entry which is preliminary data.</text>
</comment>
<feature type="region of interest" description="Disordered" evidence="3">
    <location>
        <begin position="63"/>
        <end position="126"/>
    </location>
</feature>
<keyword evidence="2 4" id="KW-0732">Signal</keyword>
<evidence type="ECO:0000313" key="7">
    <source>
        <dbReference type="Proteomes" id="UP001500957"/>
    </source>
</evidence>
<dbReference type="Gene3D" id="3.40.50.2300">
    <property type="match status" value="2"/>
</dbReference>
<dbReference type="Proteomes" id="UP001500957">
    <property type="component" value="Unassembled WGS sequence"/>
</dbReference>
<dbReference type="PANTHER" id="PTHR47235:SF1">
    <property type="entry name" value="BLR6548 PROTEIN"/>
    <property type="match status" value="1"/>
</dbReference>
<feature type="domain" description="Leucine-binding protein" evidence="5">
    <location>
        <begin position="138"/>
        <end position="486"/>
    </location>
</feature>
<feature type="region of interest" description="Disordered" evidence="3">
    <location>
        <begin position="510"/>
        <end position="543"/>
    </location>
</feature>
<comment type="similarity">
    <text evidence="1">Belongs to the leucine-binding protein family.</text>
</comment>
<dbReference type="InterPro" id="IPR028082">
    <property type="entry name" value="Peripla_BP_I"/>
</dbReference>
<feature type="compositionally biased region" description="Low complexity" evidence="3">
    <location>
        <begin position="89"/>
        <end position="107"/>
    </location>
</feature>
<dbReference type="RefSeq" id="WP_344607186.1">
    <property type="nucleotide sequence ID" value="NZ_BAAAHE010000034.1"/>
</dbReference>